<proteinExistence type="predicted"/>
<comment type="caution">
    <text evidence="2">The sequence shown here is derived from an EMBL/GenBank/DDBJ whole genome shotgun (WGS) entry which is preliminary data.</text>
</comment>
<gene>
    <name evidence="2" type="ORF">LtaPh_2405200</name>
</gene>
<protein>
    <submittedName>
        <fullName evidence="2">Uncharacterized protein</fullName>
    </submittedName>
</protein>
<dbReference type="AlphaFoldDB" id="A0A640KIP4"/>
<evidence type="ECO:0000313" key="3">
    <source>
        <dbReference type="Proteomes" id="UP000419144"/>
    </source>
</evidence>
<organism evidence="2 3">
    <name type="scientific">Leishmania tarentolae</name>
    <name type="common">Sauroleishmania tarentolae</name>
    <dbReference type="NCBI Taxonomy" id="5689"/>
    <lineage>
        <taxon>Eukaryota</taxon>
        <taxon>Discoba</taxon>
        <taxon>Euglenozoa</taxon>
        <taxon>Kinetoplastea</taxon>
        <taxon>Metakinetoplastina</taxon>
        <taxon>Trypanosomatida</taxon>
        <taxon>Trypanosomatidae</taxon>
        <taxon>Leishmaniinae</taxon>
        <taxon>Leishmania</taxon>
        <taxon>lizard Leishmania</taxon>
    </lineage>
</organism>
<feature type="region of interest" description="Disordered" evidence="1">
    <location>
        <begin position="348"/>
        <end position="369"/>
    </location>
</feature>
<reference evidence="2" key="1">
    <citation type="submission" date="2019-11" db="EMBL/GenBank/DDBJ databases">
        <title>Leishmania tarentolae CDS.</title>
        <authorList>
            <person name="Goto Y."/>
            <person name="Yamagishi J."/>
        </authorList>
    </citation>
    <scope>NUCLEOTIDE SEQUENCE [LARGE SCALE GENOMIC DNA]</scope>
    <source>
        <strain evidence="2">Parrot Tar II</strain>
    </source>
</reference>
<evidence type="ECO:0000313" key="2">
    <source>
        <dbReference type="EMBL" id="GET88885.1"/>
    </source>
</evidence>
<dbReference type="EMBL" id="BLBS01000031">
    <property type="protein sequence ID" value="GET88885.1"/>
    <property type="molecule type" value="Genomic_DNA"/>
</dbReference>
<dbReference type="VEuPathDB" id="TriTrypDB:LtaPh_2405200"/>
<keyword evidence="3" id="KW-1185">Reference proteome</keyword>
<sequence>MRSEGLRRLSPVDARSCGQREPDLLTHFYPSSDTGEHGIWCDLIFVEVGFRPLEARNLELGITRSKVFLRVAATGFTFTIHVRDVAQVRHVIPAHAIELHVEVPSAASPDDHSHRSREKSCTVATNRLYRVYPKESGFGSSNACEQLFQLITSILPAHVQQVSEESDLDDAVAWYERVDACSMLAYYLSEEVGLRELGSVSHFSPHSCSLASRSRSAALHSESQLHSSARRQARSARSLTSSCRGFPAPSNLLDDVDRSASPSLHRIYVAPSPSFWRLPKAFSPLTRSHCLSHERGTPPRPHRDVAAEVASTSAAPLTFTKQRQHTLRLTPESTSTFFAVTAPTLAHQPHPVETRSQQPTHSSRDAGVSMRRRASSLTARMCGLRRHHGTKTVISIVFTAQSSWRHPQQSVAIEYGPTTSG</sequence>
<feature type="region of interest" description="Disordered" evidence="1">
    <location>
        <begin position="221"/>
        <end position="242"/>
    </location>
</feature>
<evidence type="ECO:0000256" key="1">
    <source>
        <dbReference type="SAM" id="MobiDB-lite"/>
    </source>
</evidence>
<accession>A0A640KIP4</accession>
<dbReference type="OrthoDB" id="267578at2759"/>
<dbReference type="Proteomes" id="UP000419144">
    <property type="component" value="Unassembled WGS sequence"/>
</dbReference>
<name>A0A640KIP4_LEITA</name>